<dbReference type="Pfam" id="PF08801">
    <property type="entry name" value="Nucleoporin_N"/>
    <property type="match status" value="1"/>
</dbReference>
<dbReference type="InterPro" id="IPR014908">
    <property type="entry name" value="Nucleoporin_Nup133/Nup155_N"/>
</dbReference>
<organism evidence="5 6">
    <name type="scientific">Aduncisulcus paluster</name>
    <dbReference type="NCBI Taxonomy" id="2918883"/>
    <lineage>
        <taxon>Eukaryota</taxon>
        <taxon>Metamonada</taxon>
        <taxon>Carpediemonas-like organisms</taxon>
        <taxon>Aduncisulcus</taxon>
    </lineage>
</organism>
<evidence type="ECO:0000259" key="4">
    <source>
        <dbReference type="Pfam" id="PF08801"/>
    </source>
</evidence>
<reference evidence="5" key="1">
    <citation type="submission" date="2022-03" db="EMBL/GenBank/DDBJ databases">
        <title>Draft genome sequence of Aduncisulcus paluster, a free-living microaerophilic Fornicata.</title>
        <authorList>
            <person name="Yuyama I."/>
            <person name="Kume K."/>
            <person name="Tamura T."/>
            <person name="Inagaki Y."/>
            <person name="Hashimoto T."/>
        </authorList>
    </citation>
    <scope>NUCLEOTIDE SEQUENCE</scope>
    <source>
        <strain evidence="5">NY0171</strain>
    </source>
</reference>
<comment type="subcellular location">
    <subcellularLocation>
        <location evidence="1">Nucleus</location>
    </subcellularLocation>
</comment>
<gene>
    <name evidence="5" type="ORF">ADUPG1_008665</name>
</gene>
<dbReference type="EMBL" id="BQXS01011004">
    <property type="protein sequence ID" value="GKT35519.1"/>
    <property type="molecule type" value="Genomic_DNA"/>
</dbReference>
<dbReference type="PANTHER" id="PTHR10350:SF6">
    <property type="entry name" value="NUCLEAR PORE COMPLEX PROTEIN NUP155"/>
    <property type="match status" value="1"/>
</dbReference>
<evidence type="ECO:0000256" key="1">
    <source>
        <dbReference type="ARBA" id="ARBA00004123"/>
    </source>
</evidence>
<comment type="caution">
    <text evidence="5">The sequence shown here is derived from an EMBL/GenBank/DDBJ whole genome shotgun (WGS) entry which is preliminary data.</text>
</comment>
<accession>A0ABQ5KVQ3</accession>
<evidence type="ECO:0000256" key="2">
    <source>
        <dbReference type="ARBA" id="ARBA00022448"/>
    </source>
</evidence>
<feature type="domain" description="Nucleoporin Nup133/Nup155-like N-terminal" evidence="4">
    <location>
        <begin position="6"/>
        <end position="354"/>
    </location>
</feature>
<name>A0ABQ5KVQ3_9EUKA</name>
<proteinExistence type="predicted"/>
<dbReference type="InterPro" id="IPR004870">
    <property type="entry name" value="Nucleoporin_Nup155"/>
</dbReference>
<dbReference type="Gene3D" id="1.20.58.1780">
    <property type="match status" value="1"/>
</dbReference>
<keyword evidence="6" id="KW-1185">Reference proteome</keyword>
<sequence>MENKLCKPFPSSIEREFKTSDTVSYAGHLNYIPGIWIANGSELKIWNYFEGDTNPTSMATYKCRDRITAISDFKPRPGVFIAGITHAIAIATLTEIQLVAIKFDSINSSTIGTTKSILGPIIQFQRTPYSCSTDDSIITALASSDSGRLFAGNQHGEVKEIIYQSRAFFRKCKMSDKSTPILLKLLPKFVKSILSASSKIIQLSIDSYRNILYALTHDTIHLFDLGTDGTSCTRICKYNSLSSEVHRVLIPLDTDDDISPSLHKKDLQFVSIHILPPSFKIQAGSAHLMAVIRDGTRLYFTTTPSTRFSTGKTGPATASAPEDILSVHNLSPSSTKAGSSSIPILRPSSLFLLSSARSPSSIHNVTSSASNHSGENVCSIFSTFNEGEEDNMCIYGIIGTVSHEFCEEDILGEEERTAASERLHRLDVSEITPTFQLQSPSLSSSMHRSPLFHSTSSAKASSTPSTFSSSFRVITVNPVPKDVIFEGLRLGYKAIPLALSHVIMQGSQALLGDSDSLSSSIPGMDKGISGMELPPLFSVLTTRGVSVVAPSSPLDVLLAILFNLTKEDISDNLNTLLEEERTKRGKGGDREKGRISSTSFYYTHTDTSHSMTSRVHKPALKRLTSFILRYGMSETVCLCLSIACGSVEGSTDVTITHKSSIVTSPSAVTSSCASTSHTPTESAIATVKVILWQVKSLRHRRGRRGGFDGQLAPQFMTFGQSGTSSTMPMSSFVSSFTQVTASSLFTPPSSLPLSSFIKSLSAHPPSCVYVGIKRCVEQCVSAIWDEVVWSTEWRGGRVAKIDRHREESFTSTPSTYFSTMAGTPGYSATPSTSFFGSEVVSGMKRRGAPRETQSQLHYDSTSFLGARDTHLSAGRSSSERLHCRIPLSVLGSLSHSLLSLLSLLADPVYQNISSGYDQEIKECIEFNNANSSSLLSSLTTEQARIMSFVDIIQVIHEIILFLSSVEEKVSDSVIYDAWDQIGDDDKKFLLKSKFGDYISEKGVDHLRSLARILVHSLMKNKHEKEKCDLSQFLSNYCPTIFPMSSRQRSEAVDILENACLSALPSSKKKAASSAVSVLSSIPLSALFPLQPLVQLFKRCDCPQMAVQLLVGCLIRSIDDFSDVSSAIMHHSTTLLSSPSSSRRRIPPVPATTGQLTACAKTILDIITQYLHDKSHLREEVLDACVSFTARSLRSQSYSSGYSLSSSSFGEKTSSKGELHWVWLLVLWLIGIDQKDIIVRPPFATCSAVMNVLKALVPTGPTPSSTITSLSSSYPLSSLLSLVNDGVNFMLGGDQHDLEKRFEAEELYMTVCERTPDSDECALSGFDVVEFSAMRSLSSRISVLKTIPIRSLSKELSEMVQERINCALIQRRIIDSLILRMRNIERGTTYYDDSIDVFKIENIGKLVKSLQFEILSQEALTKISAQNYLHSCYLLLYGCGNTIGYRDIVVRRLWENIVREEVNWKENMYLAGRELEAEMDHKGMKGEYHKQQESYVSSSDVKSVCANILAIYSSVGDACMEMNSRQGPVLAPKGVIQSLAKDILSQSRLFGHLNINRIVDDCWVNLVERF</sequence>
<keyword evidence="3" id="KW-0539">Nucleus</keyword>
<evidence type="ECO:0000256" key="3">
    <source>
        <dbReference type="ARBA" id="ARBA00023242"/>
    </source>
</evidence>
<protein>
    <submittedName>
        <fullName evidence="5">Nucleoporin, Nup155-like protein</fullName>
    </submittedName>
</protein>
<evidence type="ECO:0000313" key="5">
    <source>
        <dbReference type="EMBL" id="GKT35519.1"/>
    </source>
</evidence>
<dbReference type="Proteomes" id="UP001057375">
    <property type="component" value="Unassembled WGS sequence"/>
</dbReference>
<keyword evidence="2" id="KW-0813">Transport</keyword>
<evidence type="ECO:0000313" key="6">
    <source>
        <dbReference type="Proteomes" id="UP001057375"/>
    </source>
</evidence>
<dbReference type="PANTHER" id="PTHR10350">
    <property type="entry name" value="NUCLEAR PORE COMPLEX PROTEIN NUP155"/>
    <property type="match status" value="1"/>
</dbReference>